<feature type="compositionally biased region" description="Acidic residues" evidence="1">
    <location>
        <begin position="221"/>
        <end position="231"/>
    </location>
</feature>
<evidence type="ECO:0000313" key="2">
    <source>
        <dbReference type="EMBL" id="GJJ68923.1"/>
    </source>
</evidence>
<reference evidence="2" key="1">
    <citation type="submission" date="2021-11" db="EMBL/GenBank/DDBJ databases">
        <authorList>
            <person name="Herlambang A."/>
            <person name="Guo Y."/>
            <person name="Takashima Y."/>
            <person name="Nishizawa T."/>
        </authorList>
    </citation>
    <scope>NUCLEOTIDE SEQUENCE</scope>
    <source>
        <strain evidence="2">E1425</strain>
    </source>
</reference>
<feature type="region of interest" description="Disordered" evidence="1">
    <location>
        <begin position="197"/>
        <end position="278"/>
    </location>
</feature>
<comment type="caution">
    <text evidence="2">The sequence shown here is derived from an EMBL/GenBank/DDBJ whole genome shotgun (WGS) entry which is preliminary data.</text>
</comment>
<feature type="region of interest" description="Disordered" evidence="1">
    <location>
        <begin position="311"/>
        <end position="332"/>
    </location>
</feature>
<gene>
    <name evidence="2" type="ORF">EMPS_01269</name>
</gene>
<feature type="region of interest" description="Disordered" evidence="1">
    <location>
        <begin position="1"/>
        <end position="114"/>
    </location>
</feature>
<organism evidence="2 3">
    <name type="scientific">Entomortierella parvispora</name>
    <dbReference type="NCBI Taxonomy" id="205924"/>
    <lineage>
        <taxon>Eukaryota</taxon>
        <taxon>Fungi</taxon>
        <taxon>Fungi incertae sedis</taxon>
        <taxon>Mucoromycota</taxon>
        <taxon>Mortierellomycotina</taxon>
        <taxon>Mortierellomycetes</taxon>
        <taxon>Mortierellales</taxon>
        <taxon>Mortierellaceae</taxon>
        <taxon>Entomortierella</taxon>
    </lineage>
</organism>
<dbReference type="OrthoDB" id="2407428at2759"/>
<feature type="compositionally biased region" description="Basic and acidic residues" evidence="1">
    <location>
        <begin position="690"/>
        <end position="712"/>
    </location>
</feature>
<dbReference type="Proteomes" id="UP000827284">
    <property type="component" value="Unassembled WGS sequence"/>
</dbReference>
<reference evidence="2" key="2">
    <citation type="journal article" date="2022" name="Microbiol. Resour. Announc.">
        <title>Whole-Genome Sequence of Entomortierella parvispora E1425, a Mucoromycotan Fungus Associated with Burkholderiaceae-Related Endosymbiotic Bacteria.</title>
        <authorList>
            <person name="Herlambang A."/>
            <person name="Guo Y."/>
            <person name="Takashima Y."/>
            <person name="Narisawa K."/>
            <person name="Ohta H."/>
            <person name="Nishizawa T."/>
        </authorList>
    </citation>
    <scope>NUCLEOTIDE SEQUENCE</scope>
    <source>
        <strain evidence="2">E1425</strain>
    </source>
</reference>
<protein>
    <submittedName>
        <fullName evidence="2">Uncharacterized protein</fullName>
    </submittedName>
</protein>
<dbReference type="EMBL" id="BQFW01000002">
    <property type="protein sequence ID" value="GJJ68923.1"/>
    <property type="molecule type" value="Genomic_DNA"/>
</dbReference>
<evidence type="ECO:0000256" key="1">
    <source>
        <dbReference type="SAM" id="MobiDB-lite"/>
    </source>
</evidence>
<accession>A0A9P3H387</accession>
<feature type="compositionally biased region" description="Basic and acidic residues" evidence="1">
    <location>
        <begin position="73"/>
        <end position="93"/>
    </location>
</feature>
<feature type="region of interest" description="Disordered" evidence="1">
    <location>
        <begin position="141"/>
        <end position="162"/>
    </location>
</feature>
<proteinExistence type="predicted"/>
<name>A0A9P3H387_9FUNG</name>
<keyword evidence="3" id="KW-1185">Reference proteome</keyword>
<sequence length="791" mass="88293">MSGFDMRRQHRPSHPGWNGTEEENNFWGLGVNTEQRRTSQGWISHDDGASNSGRDSFDDGWFTNDRLAPSREQLGDKNSLDDRGGSEDQRIVVREQPWTSIMPEMNTPGQQHGEEDMTRYWLNDDARSMIFGPKEPKRLFSAPQTEEHSIDSHGWGSPSENVDRYHGDFNDIIKEQQQTSFWKKRGGEWVLLTVNAPSARPRPGLPVSGNRPGIQQGYDADKDDSEGDSGDTDCNFFSTARPQKQHRQKTDLRHLGSFPRPDTLARRDSARQSWLPEDQWKRLKQEHLKEDAMQSKPQPIVQKVEPIIELWSPDSDSSESSHSRTSKKGKESSANLLDLDFDTEGDGGILMAEDSLRGRNSVAALVSLDAAGAPEVPAFVRDSSIIESLQGLMFNGEDPLVETLITQDTRPDLTGPGSMTSVLESCKDMDGLSVKTSEAPFIGSDLTRTRPGPFVESLLTFNEEATSTGSLEVVAEDKSTSLQSDIMVASTTQVLSQTSESSRELTDGVAAGVFHDGFSIFDSLQRNTQEVPVIRSDMAPLVDLSFEPSKYSEMDRQSPDILGLIDTHSPEDPPLAKEVLLLDLDLPPKTGTASTNTSVTWGGEYNTAAKTATTLSQPDPTLRNERTSQFAGYEFASPHEWLAQIANDNRRQFSESRAENREQWKSLMAKQEEDSRKIEEFIQMTTISKPEQDSRETEELTRKTTMAKERPSVKTNGDTGGEPFSVKLTIETRNNGLQIIHATEKDDLRAVVEEFCGRFDMVGYDMALWVMMAAAINDKKEIKRSKVKDTA</sequence>
<evidence type="ECO:0000313" key="3">
    <source>
        <dbReference type="Proteomes" id="UP000827284"/>
    </source>
</evidence>
<dbReference type="AlphaFoldDB" id="A0A9P3H387"/>
<feature type="region of interest" description="Disordered" evidence="1">
    <location>
        <begin position="689"/>
        <end position="724"/>
    </location>
</feature>